<dbReference type="AlphaFoldDB" id="A0AAV9ZT44"/>
<keyword evidence="2" id="KW-1185">Reference proteome</keyword>
<gene>
    <name evidence="1" type="ORF">R3P38DRAFT_2803612</name>
</gene>
<dbReference type="Proteomes" id="UP001362999">
    <property type="component" value="Unassembled WGS sequence"/>
</dbReference>
<reference evidence="1 2" key="1">
    <citation type="journal article" date="2024" name="J Genomics">
        <title>Draft genome sequencing and assembly of Favolaschia claudopus CIRM-BRFM 2984 isolated from oak limbs.</title>
        <authorList>
            <person name="Navarro D."/>
            <person name="Drula E."/>
            <person name="Chaduli D."/>
            <person name="Cazenave R."/>
            <person name="Ahrendt S."/>
            <person name="Wang J."/>
            <person name="Lipzen A."/>
            <person name="Daum C."/>
            <person name="Barry K."/>
            <person name="Grigoriev I.V."/>
            <person name="Favel A."/>
            <person name="Rosso M.N."/>
            <person name="Martin F."/>
        </authorList>
    </citation>
    <scope>NUCLEOTIDE SEQUENCE [LARGE SCALE GENOMIC DNA]</scope>
    <source>
        <strain evidence="1 2">CIRM-BRFM 2984</strain>
    </source>
</reference>
<evidence type="ECO:0000313" key="2">
    <source>
        <dbReference type="Proteomes" id="UP001362999"/>
    </source>
</evidence>
<comment type="caution">
    <text evidence="1">The sequence shown here is derived from an EMBL/GenBank/DDBJ whole genome shotgun (WGS) entry which is preliminary data.</text>
</comment>
<protein>
    <submittedName>
        <fullName evidence="1">Uncharacterized protein</fullName>
    </submittedName>
</protein>
<proteinExistence type="predicted"/>
<dbReference type="EMBL" id="JAWWNJ010000115">
    <property type="protein sequence ID" value="KAK6991931.1"/>
    <property type="molecule type" value="Genomic_DNA"/>
</dbReference>
<accession>A0AAV9ZT44</accession>
<sequence>MTAFIPPDYSAPLPPRRLQQPARHIDLAHPYSNLSGMRHFAPDFRHAHPLPSTSMRHAYGLPHSSLRSDRVRFAFPTSRMFPGTAAMACNATPAERIVSMPCISPPTHSDHSPRINFESPRQTQPPNHFSAEVIHPQCLNYPVLAMPNVWFRTPNNSLNQIEFVFHSTAKRVPPGVEGKSREEFDVSRFAQSHRFISTGWSSHHGEDLSLPQRRLQHDASPELADAAAALNAVNLPAAVTARATLPLWRSPDALLVHALPSVFGAP</sequence>
<evidence type="ECO:0000313" key="1">
    <source>
        <dbReference type="EMBL" id="KAK6991931.1"/>
    </source>
</evidence>
<name>A0AAV9ZT44_9AGAR</name>
<organism evidence="1 2">
    <name type="scientific">Favolaschia claudopus</name>
    <dbReference type="NCBI Taxonomy" id="2862362"/>
    <lineage>
        <taxon>Eukaryota</taxon>
        <taxon>Fungi</taxon>
        <taxon>Dikarya</taxon>
        <taxon>Basidiomycota</taxon>
        <taxon>Agaricomycotina</taxon>
        <taxon>Agaricomycetes</taxon>
        <taxon>Agaricomycetidae</taxon>
        <taxon>Agaricales</taxon>
        <taxon>Marasmiineae</taxon>
        <taxon>Mycenaceae</taxon>
        <taxon>Favolaschia</taxon>
    </lineage>
</organism>